<feature type="domain" description="DeoxyPurine in DNA protein A" evidence="1">
    <location>
        <begin position="69"/>
        <end position="287"/>
    </location>
</feature>
<evidence type="ECO:0000259" key="1">
    <source>
        <dbReference type="Pfam" id="PF23859"/>
    </source>
</evidence>
<dbReference type="InterPro" id="IPR055645">
    <property type="entry name" value="DpdA"/>
</dbReference>
<dbReference type="Proteomes" id="UP000544134">
    <property type="component" value="Unassembled WGS sequence"/>
</dbReference>
<accession>A0A848ISP3</accession>
<name>A0A848ISP3_9BURK</name>
<dbReference type="AlphaFoldDB" id="A0A848ISP3"/>
<gene>
    <name evidence="2" type="ORF">HHL24_35560</name>
</gene>
<comment type="caution">
    <text evidence="2">The sequence shown here is derived from an EMBL/GenBank/DDBJ whole genome shotgun (WGS) entry which is preliminary data.</text>
</comment>
<protein>
    <recommendedName>
        <fullName evidence="1">DeoxyPurine in DNA protein A domain-containing protein</fullName>
    </recommendedName>
</protein>
<reference evidence="2 3" key="1">
    <citation type="submission" date="2020-04" db="EMBL/GenBank/DDBJ databases">
        <title>Paraburkholderia sp. RP-4-7 isolated from soil.</title>
        <authorList>
            <person name="Dahal R.H."/>
        </authorList>
    </citation>
    <scope>NUCLEOTIDE SEQUENCE [LARGE SCALE GENOMIC DNA]</scope>
    <source>
        <strain evidence="2 3">RP-4-7</strain>
    </source>
</reference>
<dbReference type="EMBL" id="JABBGJ010000049">
    <property type="protein sequence ID" value="NMM03209.1"/>
    <property type="molecule type" value="Genomic_DNA"/>
</dbReference>
<evidence type="ECO:0000313" key="2">
    <source>
        <dbReference type="EMBL" id="NMM03209.1"/>
    </source>
</evidence>
<organism evidence="2 3">
    <name type="scientific">Paraburkholderia polaris</name>
    <dbReference type="NCBI Taxonomy" id="2728848"/>
    <lineage>
        <taxon>Bacteria</taxon>
        <taxon>Pseudomonadati</taxon>
        <taxon>Pseudomonadota</taxon>
        <taxon>Betaproteobacteria</taxon>
        <taxon>Burkholderiales</taxon>
        <taxon>Burkholderiaceae</taxon>
        <taxon>Paraburkholderia</taxon>
    </lineage>
</organism>
<evidence type="ECO:0000313" key="3">
    <source>
        <dbReference type="Proteomes" id="UP000544134"/>
    </source>
</evidence>
<keyword evidence="3" id="KW-1185">Reference proteome</keyword>
<dbReference type="Pfam" id="PF23859">
    <property type="entry name" value="DpdA"/>
    <property type="match status" value="1"/>
</dbReference>
<sequence>MGRTGEIPMNQVNAIVPDRMQLRVGIPHRGGKLAVHAFEHGYPVMVSANAFFDPKSETFKVPQYSPLQDMDVALDSAGFVALTNFMAKGPQKGAAGIYPWRYGEYLELAYLLRPSWFAAMDLCCENGATRGGIDTDWRIRATATMLEGMLDIIEAWQEEYAKDVSATTVANDLKPPVPVCQGWVLDDYLKSLDLTMEVWNRHAWLAPPALMGLGSTCRRDLHHPKHGLFAILDGLDGRLPAGMKLHCFGVKGAALDLVKMYPFVAGSDSMAFDVTARRKAFAAGISNTMEHRSTVMTNWMQVAEARMRPQPGDQFRLTF</sequence>
<proteinExistence type="predicted"/>